<dbReference type="InterPro" id="IPR013741">
    <property type="entry name" value="KorB_domain"/>
</dbReference>
<dbReference type="SMART" id="SM00470">
    <property type="entry name" value="ParB"/>
    <property type="match status" value="1"/>
</dbReference>
<dbReference type="InterPro" id="IPR037048">
    <property type="entry name" value="KorB_C_sf"/>
</dbReference>
<dbReference type="Pfam" id="PF06613">
    <property type="entry name" value="KorB_C"/>
    <property type="match status" value="1"/>
</dbReference>
<comment type="similarity">
    <text evidence="1">Belongs to the ParB family.</text>
</comment>
<reference evidence="4" key="1">
    <citation type="submission" date="2014-12" db="EMBL/GenBank/DDBJ databases">
        <title>Detection a broad host range IncP plasmid carrying cfr gene from extended-spectrum cephalosporin-resistant Escherichia coli.</title>
        <authorList>
            <person name="Liu X.-Q."/>
            <person name="Liu J.-H."/>
            <person name="Zeng Z.-l."/>
        </authorList>
    </citation>
    <scope>NUCLEOTIDE SEQUENCE</scope>
    <source>
        <strain evidence="4">FP671</strain>
        <plasmid evidence="4">pHNFP671</plasmid>
    </source>
</reference>
<dbReference type="InterPro" id="IPR050336">
    <property type="entry name" value="Chromosome_partition/occlusion"/>
</dbReference>
<evidence type="ECO:0000313" key="4">
    <source>
        <dbReference type="EMBL" id="AJQ17302.1"/>
    </source>
</evidence>
<gene>
    <name evidence="4" type="primary">korB</name>
</gene>
<reference evidence="5" key="2">
    <citation type="journal article" date="2015" name="Antimicrob. Agents Chemother.">
        <title>Characterization of a cfr-carrying plasmid from porcine Escherichia coli that closely resembles plasmid pEA3 from the plant pathogen Erwinia amylovora.</title>
        <authorList>
            <person name="Zhang R."/>
            <person name="Sun B."/>
            <person name="Wang Y."/>
            <person name="Lei L."/>
            <person name="Schwarz S."/>
            <person name="Wu C."/>
        </authorList>
    </citation>
    <scope>NUCLEOTIDE SEQUENCE</scope>
    <source>
        <strain evidence="5">FSEC-01</strain>
        <plasmid evidence="5">pFSEC-01</plasmid>
    </source>
</reference>
<name>A0A0C5PP26_ECOLX</name>
<dbReference type="InterPro" id="IPR036086">
    <property type="entry name" value="ParB/Sulfiredoxin_sf"/>
</dbReference>
<dbReference type="NCBIfam" id="TIGR00180">
    <property type="entry name" value="parB_part"/>
    <property type="match status" value="1"/>
</dbReference>
<dbReference type="GO" id="GO:0005694">
    <property type="term" value="C:chromosome"/>
    <property type="evidence" value="ECO:0007669"/>
    <property type="project" value="TreeGrafter"/>
</dbReference>
<dbReference type="Pfam" id="PF08535">
    <property type="entry name" value="KorB"/>
    <property type="match status" value="1"/>
</dbReference>
<dbReference type="EMBL" id="KP324830">
    <property type="protein sequence ID" value="AJQ17302.1"/>
    <property type="molecule type" value="Genomic_DNA"/>
</dbReference>
<evidence type="ECO:0000256" key="2">
    <source>
        <dbReference type="SAM" id="MobiDB-lite"/>
    </source>
</evidence>
<evidence type="ECO:0000259" key="3">
    <source>
        <dbReference type="SMART" id="SM00470"/>
    </source>
</evidence>
<dbReference type="Gene3D" id="6.10.250.140">
    <property type="match status" value="1"/>
</dbReference>
<sequence length="374" mass="40568">MSAKKGLDLSGLDNFSALMGGDPAPTQSAASTDVPEGFAGNLIRVPLKKIHKDADNARKTIDPQELRELADSMKSINPATGKPRGNKNPVSLKPHPDIPGEYILNAGERRCAAAELAELPDVLAFIDEDADEFDNAVDNIQRVALSPIETAAFIQRRIEKGDKKSAIAARLGKPASFVSDHIIFFDMADCIRDMYDSGRVVSMQAMTLLHRAYKKHAEEVEAFCSEAQDELTTADVRAFCDSLKEPESKAVNTSGDNEEGQELPSDANAWIGGGADSDELEKGEEQQPLVIDDEPISGGSSSDLEDEASKIIAADEASDKIKKAIVQIKYDERPARLLTNRRASYGFGWIKYDDDGSEDEIDLKDVSVVAIVEG</sequence>
<dbReference type="RefSeq" id="WP_072796058.1">
    <property type="nucleotide sequence ID" value="NZ_CP035316.1"/>
</dbReference>
<dbReference type="InterPro" id="IPR003115">
    <property type="entry name" value="ParB_N"/>
</dbReference>
<dbReference type="PANTHER" id="PTHR33375">
    <property type="entry name" value="CHROMOSOME-PARTITIONING PROTEIN PARB-RELATED"/>
    <property type="match status" value="1"/>
</dbReference>
<accession>A0A0C5PP26</accession>
<keyword evidence="4" id="KW-0614">Plasmid</keyword>
<feature type="region of interest" description="Disordered" evidence="2">
    <location>
        <begin position="247"/>
        <end position="308"/>
    </location>
</feature>
<dbReference type="GO" id="GO:0007059">
    <property type="term" value="P:chromosome segregation"/>
    <property type="evidence" value="ECO:0007669"/>
    <property type="project" value="TreeGrafter"/>
</dbReference>
<dbReference type="InterPro" id="IPR010575">
    <property type="entry name" value="KorB_C"/>
</dbReference>
<proteinExistence type="inferred from homology"/>
<dbReference type="InterPro" id="IPR042075">
    <property type="entry name" value="KorB_DNA-db"/>
</dbReference>
<organism evidence="4">
    <name type="scientific">Escherichia coli</name>
    <dbReference type="NCBI Taxonomy" id="562"/>
    <lineage>
        <taxon>Bacteria</taxon>
        <taxon>Pseudomonadati</taxon>
        <taxon>Pseudomonadota</taxon>
        <taxon>Gammaproteobacteria</taxon>
        <taxon>Enterobacterales</taxon>
        <taxon>Enterobacteriaceae</taxon>
        <taxon>Escherichia</taxon>
    </lineage>
</organism>
<dbReference type="GO" id="GO:0045892">
    <property type="term" value="P:negative regulation of DNA-templated transcription"/>
    <property type="evidence" value="ECO:0007669"/>
    <property type="project" value="InterPro"/>
</dbReference>
<dbReference type="Pfam" id="PF02195">
    <property type="entry name" value="ParB_N"/>
    <property type="match status" value="1"/>
</dbReference>
<dbReference type="Gene3D" id="3.90.1530.30">
    <property type="match status" value="1"/>
</dbReference>
<geneLocation type="plasmid" evidence="5">
    <name>pFSEC-01</name>
</geneLocation>
<dbReference type="CDD" id="cd16398">
    <property type="entry name" value="KorB_N_like"/>
    <property type="match status" value="1"/>
</dbReference>
<feature type="region of interest" description="Disordered" evidence="2">
    <location>
        <begin position="1"/>
        <end position="35"/>
    </location>
</feature>
<dbReference type="Gene3D" id="2.30.30.150">
    <property type="entry name" value="KorB, C-terminal domain"/>
    <property type="match status" value="1"/>
</dbReference>
<dbReference type="InterPro" id="IPR004437">
    <property type="entry name" value="ParB/RepB/Spo0J"/>
</dbReference>
<protein>
    <submittedName>
        <fullName evidence="4">KorB</fullName>
    </submittedName>
</protein>
<evidence type="ECO:0000256" key="1">
    <source>
        <dbReference type="ARBA" id="ARBA00006295"/>
    </source>
</evidence>
<evidence type="ECO:0000313" key="5">
    <source>
        <dbReference type="EMBL" id="ALG88817.1"/>
    </source>
</evidence>
<dbReference type="Gene3D" id="1.10.10.730">
    <property type="entry name" value="KorB DNA-binding domain"/>
    <property type="match status" value="1"/>
</dbReference>
<dbReference type="SUPFAM" id="SSF109709">
    <property type="entry name" value="KorB DNA-binding domain-like"/>
    <property type="match status" value="1"/>
</dbReference>
<feature type="region of interest" description="Disordered" evidence="2">
    <location>
        <begin position="74"/>
        <end position="94"/>
    </location>
</feature>
<feature type="domain" description="ParB-like N-terminal" evidence="3">
    <location>
        <begin position="43"/>
        <end position="140"/>
    </location>
</feature>
<dbReference type="EMBL" id="KR779901">
    <property type="protein sequence ID" value="ALG88817.1"/>
    <property type="molecule type" value="Genomic_DNA"/>
</dbReference>
<dbReference type="AlphaFoldDB" id="A0A0C5PP26"/>
<dbReference type="GO" id="GO:0003677">
    <property type="term" value="F:DNA binding"/>
    <property type="evidence" value="ECO:0007669"/>
    <property type="project" value="InterPro"/>
</dbReference>
<geneLocation type="plasmid" evidence="4">
    <name>pHNFP671</name>
</geneLocation>
<dbReference type="PANTHER" id="PTHR33375:SF1">
    <property type="entry name" value="CHROMOSOME-PARTITIONING PROTEIN PARB-RELATED"/>
    <property type="match status" value="1"/>
</dbReference>
<dbReference type="InterPro" id="IPR008988">
    <property type="entry name" value="Transcriptional_repressor_C"/>
</dbReference>
<dbReference type="SUPFAM" id="SSF50037">
    <property type="entry name" value="C-terminal domain of transcriptional repressors"/>
    <property type="match status" value="1"/>
</dbReference>
<dbReference type="SUPFAM" id="SSF110849">
    <property type="entry name" value="ParB/Sulfiredoxin"/>
    <property type="match status" value="1"/>
</dbReference>